<accession>A0A9W9KS26</accession>
<dbReference type="SUPFAM" id="SSF54593">
    <property type="entry name" value="Glyoxalase/Bleomycin resistance protein/Dihydroxybiphenyl dioxygenase"/>
    <property type="match status" value="1"/>
</dbReference>
<reference evidence="1" key="1">
    <citation type="submission" date="2022-11" db="EMBL/GenBank/DDBJ databases">
        <authorList>
            <person name="Petersen C."/>
        </authorList>
    </citation>
    <scope>NUCLEOTIDE SEQUENCE</scope>
    <source>
        <strain evidence="1">IBT 30069</strain>
    </source>
</reference>
<reference evidence="1" key="2">
    <citation type="journal article" date="2023" name="IMA Fungus">
        <title>Comparative genomic study of the Penicillium genus elucidates a diverse pangenome and 15 lateral gene transfer events.</title>
        <authorList>
            <person name="Petersen C."/>
            <person name="Sorensen T."/>
            <person name="Nielsen M.R."/>
            <person name="Sondergaard T.E."/>
            <person name="Sorensen J.L."/>
            <person name="Fitzpatrick D.A."/>
            <person name="Frisvad J.C."/>
            <person name="Nielsen K.L."/>
        </authorList>
    </citation>
    <scope>NUCLEOTIDE SEQUENCE</scope>
    <source>
        <strain evidence="1">IBT 30069</strain>
    </source>
</reference>
<dbReference type="PANTHER" id="PTHR35006:SF2">
    <property type="entry name" value="GLYOXALASE FAMILY PROTEIN (AFU_ORTHOLOGUE AFUA_5G14830)"/>
    <property type="match status" value="1"/>
</dbReference>
<sequence>MTIDHICLRVPEDKFQECLEFYLAALKPRGYTLRHQFGEFVAGIGSPTEDLKDYKRADFWLVGSKTTSTDKIHIAFSCDDRSTVDAFHAAGIEAGAKDDGAPGLREFYHSNYYGAFLLDPVGNNIEAVYHGSA</sequence>
<evidence type="ECO:0000313" key="1">
    <source>
        <dbReference type="EMBL" id="KAJ5115846.1"/>
    </source>
</evidence>
<comment type="caution">
    <text evidence="1">The sequence shown here is derived from an EMBL/GenBank/DDBJ whole genome shotgun (WGS) entry which is preliminary data.</text>
</comment>
<dbReference type="Proteomes" id="UP001149165">
    <property type="component" value="Unassembled WGS sequence"/>
</dbReference>
<dbReference type="PANTHER" id="PTHR35006">
    <property type="entry name" value="GLYOXALASE FAMILY PROTEIN (AFU_ORTHOLOGUE AFUA_5G14830)"/>
    <property type="match status" value="1"/>
</dbReference>
<keyword evidence="2" id="KW-1185">Reference proteome</keyword>
<gene>
    <name evidence="1" type="ORF">N7456_000194</name>
</gene>
<dbReference type="EMBL" id="JAPQKH010000001">
    <property type="protein sequence ID" value="KAJ5115846.1"/>
    <property type="molecule type" value="Genomic_DNA"/>
</dbReference>
<dbReference type="AlphaFoldDB" id="A0A9W9KS26"/>
<dbReference type="OrthoDB" id="10249419at2759"/>
<dbReference type="CDD" id="cd07262">
    <property type="entry name" value="VOC_like"/>
    <property type="match status" value="1"/>
</dbReference>
<protein>
    <submittedName>
        <fullName evidence="1">Glyoxalase family protein</fullName>
    </submittedName>
</protein>
<name>A0A9W9KS26_9EURO</name>
<evidence type="ECO:0000313" key="2">
    <source>
        <dbReference type="Proteomes" id="UP001149165"/>
    </source>
</evidence>
<dbReference type="InterPro" id="IPR029068">
    <property type="entry name" value="Glyas_Bleomycin-R_OHBP_Dase"/>
</dbReference>
<proteinExistence type="predicted"/>
<dbReference type="Gene3D" id="3.10.180.10">
    <property type="entry name" value="2,3-Dihydroxybiphenyl 1,2-Dioxygenase, domain 1"/>
    <property type="match status" value="1"/>
</dbReference>
<organism evidence="1 2">
    <name type="scientific">Penicillium angulare</name>
    <dbReference type="NCBI Taxonomy" id="116970"/>
    <lineage>
        <taxon>Eukaryota</taxon>
        <taxon>Fungi</taxon>
        <taxon>Dikarya</taxon>
        <taxon>Ascomycota</taxon>
        <taxon>Pezizomycotina</taxon>
        <taxon>Eurotiomycetes</taxon>
        <taxon>Eurotiomycetidae</taxon>
        <taxon>Eurotiales</taxon>
        <taxon>Aspergillaceae</taxon>
        <taxon>Penicillium</taxon>
    </lineage>
</organism>